<accession>A0A7W8FXL2</accession>
<dbReference type="SUPFAM" id="SSF52540">
    <property type="entry name" value="P-loop containing nucleoside triphosphate hydrolases"/>
    <property type="match status" value="1"/>
</dbReference>
<dbReference type="InterPro" id="IPR027417">
    <property type="entry name" value="P-loop_NTPase"/>
</dbReference>
<gene>
    <name evidence="1" type="ORF">HNQ43_000474</name>
</gene>
<protein>
    <submittedName>
        <fullName evidence="1">DNA polymerase-3 subunit delta</fullName>
        <ecNumber evidence="1">2.7.7.7</ecNumber>
    </submittedName>
</protein>
<organism evidence="1 2">
    <name type="scientific">Faecalicoccus acidiformans</name>
    <dbReference type="NCBI Taxonomy" id="915173"/>
    <lineage>
        <taxon>Bacteria</taxon>
        <taxon>Bacillati</taxon>
        <taxon>Bacillota</taxon>
        <taxon>Erysipelotrichia</taxon>
        <taxon>Erysipelotrichales</taxon>
        <taxon>Erysipelotrichaceae</taxon>
        <taxon>Faecalicoccus</taxon>
    </lineage>
</organism>
<evidence type="ECO:0000313" key="1">
    <source>
        <dbReference type="EMBL" id="MBB5184436.1"/>
    </source>
</evidence>
<keyword evidence="1" id="KW-0808">Transferase</keyword>
<dbReference type="InterPro" id="IPR050238">
    <property type="entry name" value="DNA_Rep/Repair_Clamp_Loader"/>
</dbReference>
<name>A0A7W8FXL2_9FIRM</name>
<sequence>MDKEQLKKEQPVVYRTLSNALKQDRLAHAVLLTGPKGAPKTKTALLLAQSLVCEHTDEDGFACQACSACQRIQKEEAIDFRWIHGDQARIKKKEILELQEFFESTSVERANRRIYFLEQFDHATPDAANSLLKFLEEPAPGIFAILSADEKSNVLPTIQSRCQWIPFRPASSKRLETQFLEWTDPESASMLAHHGYTIEKAQAALADDDFEFIHREAKDYVMHCEQMPKILYMQRNVFVPKGNRMTKEKILWFLDWVLFYFQKGERKISLQKQVAIREILIESADQIQRPVELALFLDKIYNQIRKVVIS</sequence>
<dbReference type="RefSeq" id="WP_183374410.1">
    <property type="nucleotide sequence ID" value="NZ_JACHHD010000003.1"/>
</dbReference>
<dbReference type="Proteomes" id="UP000521313">
    <property type="component" value="Unassembled WGS sequence"/>
</dbReference>
<dbReference type="EC" id="2.7.7.7" evidence="1"/>
<dbReference type="Pfam" id="PF13177">
    <property type="entry name" value="DNA_pol3_delta2"/>
    <property type="match status" value="1"/>
</dbReference>
<dbReference type="PANTHER" id="PTHR11669:SF8">
    <property type="entry name" value="DNA POLYMERASE III SUBUNIT DELTA"/>
    <property type="match status" value="1"/>
</dbReference>
<dbReference type="GO" id="GO:0003887">
    <property type="term" value="F:DNA-directed DNA polymerase activity"/>
    <property type="evidence" value="ECO:0007669"/>
    <property type="project" value="UniProtKB-EC"/>
</dbReference>
<dbReference type="AlphaFoldDB" id="A0A7W8FXL2"/>
<dbReference type="Gene3D" id="3.40.50.300">
    <property type="entry name" value="P-loop containing nucleotide triphosphate hydrolases"/>
    <property type="match status" value="1"/>
</dbReference>
<dbReference type="EMBL" id="JACHHD010000003">
    <property type="protein sequence ID" value="MBB5184436.1"/>
    <property type="molecule type" value="Genomic_DNA"/>
</dbReference>
<dbReference type="GO" id="GO:0006261">
    <property type="term" value="P:DNA-templated DNA replication"/>
    <property type="evidence" value="ECO:0007669"/>
    <property type="project" value="TreeGrafter"/>
</dbReference>
<evidence type="ECO:0000313" key="2">
    <source>
        <dbReference type="Proteomes" id="UP000521313"/>
    </source>
</evidence>
<reference evidence="1 2" key="1">
    <citation type="submission" date="2020-08" db="EMBL/GenBank/DDBJ databases">
        <title>Genomic Encyclopedia of Type Strains, Phase IV (KMG-IV): sequencing the most valuable type-strain genomes for metagenomic binning, comparative biology and taxonomic classification.</title>
        <authorList>
            <person name="Goeker M."/>
        </authorList>
    </citation>
    <scope>NUCLEOTIDE SEQUENCE [LARGE SCALE GENOMIC DNA]</scope>
    <source>
        <strain evidence="1 2">DSM 26963</strain>
    </source>
</reference>
<keyword evidence="1" id="KW-0548">Nucleotidyltransferase</keyword>
<dbReference type="PANTHER" id="PTHR11669">
    <property type="entry name" value="REPLICATION FACTOR C / DNA POLYMERASE III GAMMA-TAU SUBUNIT"/>
    <property type="match status" value="1"/>
</dbReference>
<comment type="caution">
    <text evidence="1">The sequence shown here is derived from an EMBL/GenBank/DDBJ whole genome shotgun (WGS) entry which is preliminary data.</text>
</comment>
<proteinExistence type="predicted"/>